<feature type="transmembrane region" description="Helical" evidence="5">
    <location>
        <begin position="176"/>
        <end position="199"/>
    </location>
</feature>
<dbReference type="PANTHER" id="PTHR11860">
    <property type="entry name" value="POLYMERIC-IMMUNOGLOBULIN RECEPTOR"/>
    <property type="match status" value="1"/>
</dbReference>
<feature type="region of interest" description="Disordered" evidence="4">
    <location>
        <begin position="210"/>
        <end position="233"/>
    </location>
</feature>
<dbReference type="PANTHER" id="PTHR11860:SF118">
    <property type="entry name" value="CMRF35-LIKE MOLECULE 3-RELATED"/>
    <property type="match status" value="1"/>
</dbReference>
<evidence type="ECO:0000259" key="7">
    <source>
        <dbReference type="SMART" id="SM00409"/>
    </source>
</evidence>
<organism evidence="8 9">
    <name type="scientific">Clupea harengus</name>
    <name type="common">Atlantic herring</name>
    <dbReference type="NCBI Taxonomy" id="7950"/>
    <lineage>
        <taxon>Eukaryota</taxon>
        <taxon>Metazoa</taxon>
        <taxon>Chordata</taxon>
        <taxon>Craniata</taxon>
        <taxon>Vertebrata</taxon>
        <taxon>Euteleostomi</taxon>
        <taxon>Actinopterygii</taxon>
        <taxon>Neopterygii</taxon>
        <taxon>Teleostei</taxon>
        <taxon>Clupei</taxon>
        <taxon>Clupeiformes</taxon>
        <taxon>Clupeoidei</taxon>
        <taxon>Clupeidae</taxon>
        <taxon>Clupea</taxon>
    </lineage>
</organism>
<evidence type="ECO:0000313" key="9">
    <source>
        <dbReference type="RefSeq" id="XP_042559421.1"/>
    </source>
</evidence>
<feature type="chain" id="PRO_5035443972" evidence="6">
    <location>
        <begin position="29"/>
        <end position="364"/>
    </location>
</feature>
<evidence type="ECO:0000256" key="1">
    <source>
        <dbReference type="ARBA" id="ARBA00004370"/>
    </source>
</evidence>
<dbReference type="GO" id="GO:0004888">
    <property type="term" value="F:transmembrane signaling receptor activity"/>
    <property type="evidence" value="ECO:0007669"/>
    <property type="project" value="TreeGrafter"/>
</dbReference>
<evidence type="ECO:0000256" key="4">
    <source>
        <dbReference type="SAM" id="MobiDB-lite"/>
    </source>
</evidence>
<feature type="domain" description="Immunoglobulin" evidence="7">
    <location>
        <begin position="32"/>
        <end position="137"/>
    </location>
</feature>
<keyword evidence="5" id="KW-1133">Transmembrane helix</keyword>
<dbReference type="AlphaFoldDB" id="A0A8M1K6A0"/>
<feature type="compositionally biased region" description="Basic and acidic residues" evidence="4">
    <location>
        <begin position="222"/>
        <end position="233"/>
    </location>
</feature>
<dbReference type="GeneID" id="122128752"/>
<dbReference type="InterPro" id="IPR013106">
    <property type="entry name" value="Ig_V-set"/>
</dbReference>
<dbReference type="SMART" id="SM00409">
    <property type="entry name" value="IG"/>
    <property type="match status" value="1"/>
</dbReference>
<evidence type="ECO:0000256" key="5">
    <source>
        <dbReference type="SAM" id="Phobius"/>
    </source>
</evidence>
<dbReference type="GO" id="GO:0005886">
    <property type="term" value="C:plasma membrane"/>
    <property type="evidence" value="ECO:0007669"/>
    <property type="project" value="TreeGrafter"/>
</dbReference>
<dbReference type="InterPro" id="IPR050671">
    <property type="entry name" value="CD300_family_receptors"/>
</dbReference>
<accession>A0A8M1K6A0</accession>
<feature type="region of interest" description="Disordered" evidence="4">
    <location>
        <begin position="331"/>
        <end position="364"/>
    </location>
</feature>
<keyword evidence="6" id="KW-0732">Signal</keyword>
<reference evidence="9" key="1">
    <citation type="submission" date="2025-08" db="UniProtKB">
        <authorList>
            <consortium name="RefSeq"/>
        </authorList>
    </citation>
    <scope>IDENTIFICATION</scope>
</reference>
<proteinExistence type="predicted"/>
<feature type="compositionally biased region" description="Basic and acidic residues" evidence="4">
    <location>
        <begin position="331"/>
        <end position="350"/>
    </location>
</feature>
<keyword evidence="8" id="KW-1185">Reference proteome</keyword>
<name>A0A8M1K6A0_CLUHA</name>
<gene>
    <name evidence="9" type="primary">LOC122128752</name>
</gene>
<dbReference type="Proteomes" id="UP000515152">
    <property type="component" value="Chromosome 24"/>
</dbReference>
<evidence type="ECO:0000256" key="2">
    <source>
        <dbReference type="ARBA" id="ARBA00022692"/>
    </source>
</evidence>
<sequence>MMKMKTMILKMMMMMMILSLYLILSVHSVESVIEVTGYVGGSALIRCPYDKGYEGYPKYLCRGSCPIMGGKDIPVRTQAGQTKAVDGRFSLHDDTTARVFTVTITGLTAKDSGKYWCSITTGFGRNDVFTEVALKVSQAPVVTSGSKLLTNNLFTATEVTDPQTVSTLVATDYPIVSFNALVCSSAAGVAVLLTLAVVLGRHAAKRKKRCKTPVDSTLSRNTDTETTRERNRPEIDPVYEGLGLKQYESEAEYGNLEAVSPGKALQAEGGLAHGKGEENEYESMRDTLSRAGKYAENEYESMKDTLSKAGKYAENEYESMRDTLSKAGKYAENEYESMRDTLSKAGKDEGNEYESMSRAGRAPQ</sequence>
<dbReference type="OrthoDB" id="8920197at2759"/>
<keyword evidence="3 5" id="KW-0472">Membrane</keyword>
<protein>
    <submittedName>
        <fullName evidence="9">CMRF35-like molecule 8</fullName>
    </submittedName>
</protein>
<dbReference type="InterPro" id="IPR003599">
    <property type="entry name" value="Ig_sub"/>
</dbReference>
<evidence type="ECO:0000256" key="6">
    <source>
        <dbReference type="SAM" id="SignalP"/>
    </source>
</evidence>
<comment type="subcellular location">
    <subcellularLocation>
        <location evidence="1">Membrane</location>
    </subcellularLocation>
</comment>
<keyword evidence="2 5" id="KW-0812">Transmembrane</keyword>
<dbReference type="Pfam" id="PF07686">
    <property type="entry name" value="V-set"/>
    <property type="match status" value="1"/>
</dbReference>
<dbReference type="KEGG" id="char:122128752"/>
<evidence type="ECO:0000256" key="3">
    <source>
        <dbReference type="ARBA" id="ARBA00023136"/>
    </source>
</evidence>
<dbReference type="CDD" id="cd05716">
    <property type="entry name" value="IgV_pIgR_like"/>
    <property type="match status" value="1"/>
</dbReference>
<dbReference type="RefSeq" id="XP_042559421.1">
    <property type="nucleotide sequence ID" value="XM_042703487.1"/>
</dbReference>
<evidence type="ECO:0000313" key="8">
    <source>
        <dbReference type="Proteomes" id="UP000515152"/>
    </source>
</evidence>
<feature type="signal peptide" evidence="6">
    <location>
        <begin position="1"/>
        <end position="28"/>
    </location>
</feature>